<keyword evidence="3 6" id="KW-0812">Transmembrane</keyword>
<dbReference type="Proteomes" id="UP000502287">
    <property type="component" value="Chromosome"/>
</dbReference>
<keyword evidence="4 6" id="KW-1133">Transmembrane helix</keyword>
<reference evidence="9 10" key="2">
    <citation type="submission" date="2018-11" db="EMBL/GenBank/DDBJ databases">
        <title>Genomic Encyclopedia of Type Strains, Phase IV (KMG-IV): sequencing the most valuable type-strain genomes for metagenomic binning, comparative biology and taxonomic classification.</title>
        <authorList>
            <person name="Goeker M."/>
        </authorList>
    </citation>
    <scope>NUCLEOTIDE SEQUENCE [LARGE SCALE GENOMIC DNA]</scope>
    <source>
        <strain evidence="9 10">DSM 25797</strain>
    </source>
</reference>
<evidence type="ECO:0000313" key="8">
    <source>
        <dbReference type="EMBL" id="QIM65621.1"/>
    </source>
</evidence>
<proteinExistence type="inferred from homology"/>
<dbReference type="NCBIfam" id="TIGR04409">
    <property type="entry name" value="LptC_YrbK"/>
    <property type="match status" value="1"/>
</dbReference>
<reference evidence="8 11" key="1">
    <citation type="submission" date="2016-03" db="EMBL/GenBank/DDBJ databases">
        <authorList>
            <person name="Hansen M.J."/>
            <person name="Bojesen A.M."/>
            <person name="Planet P."/>
        </authorList>
    </citation>
    <scope>NUCLEOTIDE SEQUENCE [LARGE SCALE GENOMIC DNA]</scope>
    <source>
        <strain evidence="8 11">HPA 21</strain>
    </source>
</reference>
<protein>
    <recommendedName>
        <fullName evidence="6 7">Lipopolysaccharide export system protein LptC</fullName>
    </recommendedName>
</protein>
<comment type="subcellular location">
    <subcellularLocation>
        <location evidence="6">Cell inner membrane</location>
        <topology evidence="6">Single-pass membrane protein</topology>
    </subcellularLocation>
</comment>
<dbReference type="KEGG" id="fcl:A4G17_09285"/>
<dbReference type="Proteomes" id="UP000276901">
    <property type="component" value="Unassembled WGS sequence"/>
</dbReference>
<keyword evidence="10" id="KW-1185">Reference proteome</keyword>
<dbReference type="PIRSF" id="PIRSF028513">
    <property type="entry name" value="LptC"/>
    <property type="match status" value="1"/>
</dbReference>
<gene>
    <name evidence="6" type="primary">lptC</name>
    <name evidence="8" type="ORF">A4G17_09285</name>
    <name evidence="9" type="ORF">EDC49_0299</name>
</gene>
<name>A0AAE6X857_9PAST</name>
<keyword evidence="2 6" id="KW-0997">Cell inner membrane</keyword>
<evidence type="ECO:0000256" key="2">
    <source>
        <dbReference type="ARBA" id="ARBA00022519"/>
    </source>
</evidence>
<sequence>MNIRLTIILLVIAAILGGWYFSQQHKENHDLADLIKREGSPEYVGQQISTMVYDLKGKPQYFAKAQEIKRFETTERTEFLKPLLDLFDTEKQLKQWQVTADIAEITKDKMLHLKGNVRIENVEPNSRLSFIETEELSINLATYDISSDSVVKSQGMGFTTTGTGLTGNLKKQVATLTKDVKTYLEPTIIQKTKKQAEPSSNAAQ</sequence>
<evidence type="ECO:0000256" key="7">
    <source>
        <dbReference type="PIRNR" id="PIRNR028513"/>
    </source>
</evidence>
<evidence type="ECO:0000313" key="9">
    <source>
        <dbReference type="EMBL" id="RPE95921.1"/>
    </source>
</evidence>
<dbReference type="GO" id="GO:0043165">
    <property type="term" value="P:Gram-negative-bacterium-type cell outer membrane assembly"/>
    <property type="evidence" value="ECO:0007669"/>
    <property type="project" value="UniProtKB-UniRule"/>
</dbReference>
<comment type="subunit">
    <text evidence="6">Component of the lipopolysaccharide transport and assembly complex. Interacts with LptA and the LptBFG transporter complex.</text>
</comment>
<dbReference type="GO" id="GO:0017089">
    <property type="term" value="F:glycolipid transfer activity"/>
    <property type="evidence" value="ECO:0007669"/>
    <property type="project" value="TreeGrafter"/>
</dbReference>
<dbReference type="Gene3D" id="2.60.450.10">
    <property type="entry name" value="Lipopolysaccharide (LPS) transport protein A like domain"/>
    <property type="match status" value="1"/>
</dbReference>
<dbReference type="InterPro" id="IPR026265">
    <property type="entry name" value="LptC"/>
</dbReference>
<dbReference type="GO" id="GO:0005886">
    <property type="term" value="C:plasma membrane"/>
    <property type="evidence" value="ECO:0007669"/>
    <property type="project" value="UniProtKB-SubCell"/>
</dbReference>
<evidence type="ECO:0000256" key="3">
    <source>
        <dbReference type="ARBA" id="ARBA00022692"/>
    </source>
</evidence>
<keyword evidence="1 6" id="KW-1003">Cell membrane</keyword>
<evidence type="ECO:0000313" key="11">
    <source>
        <dbReference type="Proteomes" id="UP000502287"/>
    </source>
</evidence>
<dbReference type="HAMAP" id="MF_01915">
    <property type="entry name" value="LPS_assembly_LptC"/>
    <property type="match status" value="1"/>
</dbReference>
<evidence type="ECO:0000313" key="10">
    <source>
        <dbReference type="Proteomes" id="UP000276901"/>
    </source>
</evidence>
<dbReference type="EMBL" id="RKQT01000001">
    <property type="protein sequence ID" value="RPE95921.1"/>
    <property type="molecule type" value="Genomic_DNA"/>
</dbReference>
<comment type="function">
    <text evidence="6">Involved in the assembly of lipopolysaccharide (LPS). Required for the translocation of LPS from the inner membrane to the outer membrane. Facilitates the transfer of LPS from the inner membrane to the periplasmic protein LptA. Could be a docking site for LptA.</text>
</comment>
<dbReference type="AlphaFoldDB" id="A0AAE6X857"/>
<dbReference type="RefSeq" id="WP_123955848.1">
    <property type="nucleotide sequence ID" value="NZ_CP015029.1"/>
</dbReference>
<dbReference type="InterPro" id="IPR010664">
    <property type="entry name" value="LipoPS_assembly_LptC-rel"/>
</dbReference>
<dbReference type="GO" id="GO:0030288">
    <property type="term" value="C:outer membrane-bounded periplasmic space"/>
    <property type="evidence" value="ECO:0007669"/>
    <property type="project" value="TreeGrafter"/>
</dbReference>
<organism evidence="8 11">
    <name type="scientific">Frederiksenia canicola</name>
    <dbReference type="NCBI Taxonomy" id="123824"/>
    <lineage>
        <taxon>Bacteria</taxon>
        <taxon>Pseudomonadati</taxon>
        <taxon>Pseudomonadota</taxon>
        <taxon>Gammaproteobacteria</taxon>
        <taxon>Pasteurellales</taxon>
        <taxon>Pasteurellaceae</taxon>
        <taxon>Frederiksenia</taxon>
    </lineage>
</organism>
<accession>A0AAE6X857</accession>
<evidence type="ECO:0000256" key="5">
    <source>
        <dbReference type="ARBA" id="ARBA00023136"/>
    </source>
</evidence>
<dbReference type="EMBL" id="CP015029">
    <property type="protein sequence ID" value="QIM65621.1"/>
    <property type="molecule type" value="Genomic_DNA"/>
</dbReference>
<keyword evidence="5 6" id="KW-0472">Membrane</keyword>
<dbReference type="GO" id="GO:0015221">
    <property type="term" value="F:lipopolysaccharide transmembrane transporter activity"/>
    <property type="evidence" value="ECO:0007669"/>
    <property type="project" value="InterPro"/>
</dbReference>
<dbReference type="Pfam" id="PF06835">
    <property type="entry name" value="LptC"/>
    <property type="match status" value="1"/>
</dbReference>
<comment type="function">
    <text evidence="7">Required for the translocation of lipopolysaccharide (LPS) from the inner membrane to the outer membrane.</text>
</comment>
<evidence type="ECO:0000256" key="1">
    <source>
        <dbReference type="ARBA" id="ARBA00022475"/>
    </source>
</evidence>
<comment type="similarity">
    <text evidence="6 7">Belongs to the LptC family.</text>
</comment>
<dbReference type="InterPro" id="IPR052363">
    <property type="entry name" value="LPS_export_LptC"/>
</dbReference>
<dbReference type="PANTHER" id="PTHR37481">
    <property type="entry name" value="LIPOPOLYSACCHARIDE EXPORT SYSTEM PROTEIN LPTC"/>
    <property type="match status" value="1"/>
</dbReference>
<evidence type="ECO:0000256" key="6">
    <source>
        <dbReference type="HAMAP-Rule" id="MF_01915"/>
    </source>
</evidence>
<dbReference type="PANTHER" id="PTHR37481:SF1">
    <property type="entry name" value="LIPOPOLYSACCHARIDE EXPORT SYSTEM PROTEIN LPTC"/>
    <property type="match status" value="1"/>
</dbReference>
<evidence type="ECO:0000256" key="4">
    <source>
        <dbReference type="ARBA" id="ARBA00022989"/>
    </source>
</evidence>